<accession>A0A9Q1KQI1</accession>
<reference evidence="2" key="1">
    <citation type="submission" date="2022-04" db="EMBL/GenBank/DDBJ databases">
        <title>Carnegiea gigantea Genome sequencing and assembly v2.</title>
        <authorList>
            <person name="Copetti D."/>
            <person name="Sanderson M.J."/>
            <person name="Burquez A."/>
            <person name="Wojciechowski M.F."/>
        </authorList>
    </citation>
    <scope>NUCLEOTIDE SEQUENCE</scope>
    <source>
        <strain evidence="2">SGP5-SGP5p</strain>
        <tissue evidence="2">Aerial part</tissue>
    </source>
</reference>
<evidence type="ECO:0000313" key="3">
    <source>
        <dbReference type="Proteomes" id="UP001153076"/>
    </source>
</evidence>
<dbReference type="Proteomes" id="UP001153076">
    <property type="component" value="Unassembled WGS sequence"/>
</dbReference>
<proteinExistence type="predicted"/>
<name>A0A9Q1KQI1_9CARY</name>
<feature type="region of interest" description="Disordered" evidence="1">
    <location>
        <begin position="45"/>
        <end position="64"/>
    </location>
</feature>
<organism evidence="2 3">
    <name type="scientific">Carnegiea gigantea</name>
    <dbReference type="NCBI Taxonomy" id="171969"/>
    <lineage>
        <taxon>Eukaryota</taxon>
        <taxon>Viridiplantae</taxon>
        <taxon>Streptophyta</taxon>
        <taxon>Embryophyta</taxon>
        <taxon>Tracheophyta</taxon>
        <taxon>Spermatophyta</taxon>
        <taxon>Magnoliopsida</taxon>
        <taxon>eudicotyledons</taxon>
        <taxon>Gunneridae</taxon>
        <taxon>Pentapetalae</taxon>
        <taxon>Caryophyllales</taxon>
        <taxon>Cactineae</taxon>
        <taxon>Cactaceae</taxon>
        <taxon>Cactoideae</taxon>
        <taxon>Echinocereeae</taxon>
        <taxon>Carnegiea</taxon>
    </lineage>
</organism>
<evidence type="ECO:0000313" key="2">
    <source>
        <dbReference type="EMBL" id="KAJ8447250.1"/>
    </source>
</evidence>
<evidence type="ECO:0000256" key="1">
    <source>
        <dbReference type="SAM" id="MobiDB-lite"/>
    </source>
</evidence>
<protein>
    <submittedName>
        <fullName evidence="2">Uncharacterized protein</fullName>
    </submittedName>
</protein>
<comment type="caution">
    <text evidence="2">The sequence shown here is derived from an EMBL/GenBank/DDBJ whole genome shotgun (WGS) entry which is preliminary data.</text>
</comment>
<dbReference type="AlphaFoldDB" id="A0A9Q1KQI1"/>
<gene>
    <name evidence="2" type="ORF">Cgig2_030481</name>
</gene>
<dbReference type="EMBL" id="JAKOGI010000040">
    <property type="protein sequence ID" value="KAJ8447250.1"/>
    <property type="molecule type" value="Genomic_DNA"/>
</dbReference>
<keyword evidence="3" id="KW-1185">Reference proteome</keyword>
<sequence length="196" mass="22280">MASTLQLESTSIFGRDRQRGISATDVKGGGNDNALLNFDENQSPTENAIVSHSPSDRTGNLSAPQILSPEGLITKKYPLKSLEVSKATTELLDRYQWAPEHTSLVKEEFYQKGQNHLKDLICKVSKKKPKDHIPWLSLDVREQLIQHKRTSRGFLKRSRQAMLNKITRPKTRNRHILGSVSATELANRLRLCWAYF</sequence>